<dbReference type="Gene3D" id="3.30.470.20">
    <property type="entry name" value="ATP-grasp fold, B domain"/>
    <property type="match status" value="1"/>
</dbReference>
<accession>A0A1E7DQG3</accession>
<evidence type="ECO:0008006" key="3">
    <source>
        <dbReference type="Google" id="ProtNLM"/>
    </source>
</evidence>
<comment type="caution">
    <text evidence="1">The sequence shown here is derived from an EMBL/GenBank/DDBJ whole genome shotgun (WGS) entry which is preliminary data.</text>
</comment>
<organism evidence="1 2">
    <name type="scientific">Domibacillus iocasae</name>
    <dbReference type="NCBI Taxonomy" id="1714016"/>
    <lineage>
        <taxon>Bacteria</taxon>
        <taxon>Bacillati</taxon>
        <taxon>Bacillota</taxon>
        <taxon>Bacilli</taxon>
        <taxon>Bacillales</taxon>
        <taxon>Bacillaceae</taxon>
        <taxon>Domibacillus</taxon>
    </lineage>
</organism>
<reference evidence="1 2" key="1">
    <citation type="submission" date="2016-06" db="EMBL/GenBank/DDBJ databases">
        <title>Domibacillus iocasae genome sequencing.</title>
        <authorList>
            <person name="Verma A."/>
            <person name="Pal Y."/>
            <person name="Ojha A.K."/>
            <person name="Krishnamurthi S."/>
        </authorList>
    </citation>
    <scope>NUCLEOTIDE SEQUENCE [LARGE SCALE GENOMIC DNA]</scope>
    <source>
        <strain evidence="1 2">DSM 29979</strain>
    </source>
</reference>
<dbReference type="AlphaFoldDB" id="A0A1E7DQG3"/>
<dbReference type="Proteomes" id="UP000095658">
    <property type="component" value="Unassembled WGS sequence"/>
</dbReference>
<name>A0A1E7DQG3_9BACI</name>
<dbReference type="Pfam" id="PF14398">
    <property type="entry name" value="ATPgrasp_YheCD"/>
    <property type="match status" value="1"/>
</dbReference>
<dbReference type="STRING" id="1714016.BA724_04580"/>
<protein>
    <recommendedName>
        <fullName evidence="3">ATP-grasp domain-containing protein</fullName>
    </recommendedName>
</protein>
<keyword evidence="2" id="KW-1185">Reference proteome</keyword>
<dbReference type="SUPFAM" id="SSF56059">
    <property type="entry name" value="Glutathione synthetase ATP-binding domain-like"/>
    <property type="match status" value="1"/>
</dbReference>
<dbReference type="InterPro" id="IPR026838">
    <property type="entry name" value="YheC/D"/>
</dbReference>
<dbReference type="EMBL" id="MAMP01000020">
    <property type="protein sequence ID" value="OES45289.1"/>
    <property type="molecule type" value="Genomic_DNA"/>
</dbReference>
<evidence type="ECO:0000313" key="1">
    <source>
        <dbReference type="EMBL" id="OES45289.1"/>
    </source>
</evidence>
<evidence type="ECO:0000313" key="2">
    <source>
        <dbReference type="Proteomes" id="UP000095658"/>
    </source>
</evidence>
<sequence>MKKALGKLEQYQLLKNVPFVQQHLPETAQYTKENLSYFANQYPVVFIKHDTSGQGRGVYRLVKEYGHSYSLKGYSLQGKEVEQVLNIDEIHKVLQPFERFGRTSPYIIQEGINSVSVRGHPINIRVHVQHVNGAAIVGGIYGSAAYEEHGITNIRRGAFAMPMRRLFFHFLKVKKEEQQNILNKLSEVSIAAAEVIVHKHPSRKCGIDLGLDENLKPFIFEVNTTPGIGGFTQSDKQTWKQIVENRKKNEEFIYVGIFSMKNRKSLCTLSI</sequence>
<dbReference type="RefSeq" id="WP_069938170.1">
    <property type="nucleotide sequence ID" value="NZ_MAMP01000020.1"/>
</dbReference>
<proteinExistence type="predicted"/>
<gene>
    <name evidence="1" type="ORF">BA724_04580</name>
</gene>